<comment type="caution">
    <text evidence="3">The sequence shown here is derived from an EMBL/GenBank/DDBJ whole genome shotgun (WGS) entry which is preliminary data.</text>
</comment>
<keyword evidence="4" id="KW-1185">Reference proteome</keyword>
<evidence type="ECO:0000313" key="4">
    <source>
        <dbReference type="Proteomes" id="UP000078343"/>
    </source>
</evidence>
<feature type="region of interest" description="Disordered" evidence="1">
    <location>
        <begin position="377"/>
        <end position="403"/>
    </location>
</feature>
<dbReference type="RefSeq" id="XP_018691429.1">
    <property type="nucleotide sequence ID" value="XM_018838661.1"/>
</dbReference>
<dbReference type="OrthoDB" id="5582218at2759"/>
<feature type="domain" description="PXA" evidence="2">
    <location>
        <begin position="105"/>
        <end position="289"/>
    </location>
</feature>
<evidence type="ECO:0000313" key="3">
    <source>
        <dbReference type="EMBL" id="OAP58062.1"/>
    </source>
</evidence>
<dbReference type="PANTHER" id="PTHR22775">
    <property type="entry name" value="SORTING NEXIN"/>
    <property type="match status" value="1"/>
</dbReference>
<proteinExistence type="predicted"/>
<dbReference type="AlphaFoldDB" id="A0A178ZEJ3"/>
<feature type="compositionally biased region" description="Polar residues" evidence="1">
    <location>
        <begin position="36"/>
        <end position="50"/>
    </location>
</feature>
<organism evidence="3 4">
    <name type="scientific">Fonsecaea erecta</name>
    <dbReference type="NCBI Taxonomy" id="1367422"/>
    <lineage>
        <taxon>Eukaryota</taxon>
        <taxon>Fungi</taxon>
        <taxon>Dikarya</taxon>
        <taxon>Ascomycota</taxon>
        <taxon>Pezizomycotina</taxon>
        <taxon>Eurotiomycetes</taxon>
        <taxon>Chaetothyriomycetidae</taxon>
        <taxon>Chaetothyriales</taxon>
        <taxon>Herpotrichiellaceae</taxon>
        <taxon>Fonsecaea</taxon>
    </lineage>
</organism>
<dbReference type="Pfam" id="PF02194">
    <property type="entry name" value="PXA"/>
    <property type="match status" value="1"/>
</dbReference>
<dbReference type="GO" id="GO:0035091">
    <property type="term" value="F:phosphatidylinositol binding"/>
    <property type="evidence" value="ECO:0007669"/>
    <property type="project" value="TreeGrafter"/>
</dbReference>
<feature type="compositionally biased region" description="Polar residues" evidence="1">
    <location>
        <begin position="381"/>
        <end position="400"/>
    </location>
</feature>
<dbReference type="PROSITE" id="PS51207">
    <property type="entry name" value="PXA"/>
    <property type="match status" value="1"/>
</dbReference>
<accession>A0A178ZEJ3</accession>
<feature type="region of interest" description="Disordered" evidence="1">
    <location>
        <begin position="591"/>
        <end position="615"/>
    </location>
</feature>
<dbReference type="STRING" id="1367422.A0A178ZEJ3"/>
<gene>
    <name evidence="3" type="ORF">AYL99_07152</name>
</gene>
<protein>
    <recommendedName>
        <fullName evidence="2">PXA domain-containing protein</fullName>
    </recommendedName>
</protein>
<feature type="region of interest" description="Disordered" evidence="1">
    <location>
        <begin position="1"/>
        <end position="67"/>
    </location>
</feature>
<reference evidence="3 4" key="1">
    <citation type="submission" date="2016-04" db="EMBL/GenBank/DDBJ databases">
        <title>Draft genome of Fonsecaea erecta CBS 125763.</title>
        <authorList>
            <person name="Weiss V.A."/>
            <person name="Vicente V.A."/>
            <person name="Raittz R.T."/>
            <person name="Moreno L.F."/>
            <person name="De Souza E.M."/>
            <person name="Pedrosa F.O."/>
            <person name="Steffens M.B."/>
            <person name="Faoro H."/>
            <person name="Tadra-Sfeir M.Z."/>
            <person name="Najafzadeh M.J."/>
            <person name="Felipe M.S."/>
            <person name="Teixeira M."/>
            <person name="Sun J."/>
            <person name="Xi L."/>
            <person name="Gomes R."/>
            <person name="De Azevedo C.M."/>
            <person name="Salgado C.G."/>
            <person name="Da Silva M.B."/>
            <person name="Nascimento M.F."/>
            <person name="Queiroz-Telles F."/>
            <person name="Attili D.S."/>
            <person name="Gorbushina A."/>
        </authorList>
    </citation>
    <scope>NUCLEOTIDE SEQUENCE [LARGE SCALE GENOMIC DNA]</scope>
    <source>
        <strain evidence="3 4">CBS 125763</strain>
    </source>
</reference>
<name>A0A178ZEJ3_9EURO</name>
<dbReference type="GeneID" id="30011320"/>
<dbReference type="InterPro" id="IPR003114">
    <property type="entry name" value="Phox_assoc"/>
</dbReference>
<sequence>MTTTNSSPSRPPFPTIATKASSTAQSSQLTVAADSKVTSPSGPRSTSRAPPTTKPRHDAAAPDPASERATLSLIRRTLVADGSHGSDRRASPAPIDGVLPPLTSSNEVDVQLYAVVAIVIKDFVNSWYSKITPDRTFVDEVIQIIAHCSRALEQRIRQVDITELILDELPVLVERHIAAYRTAITAQAALQYGKNPRQIYHALNPHPALDPSLPPEQQQAYESAHRQLLVQGALAVLLPTEDLANACLRTLVSDIISDLILGQAVAQKLCQPWFLHGTVSKVVEIVTSPSTHASPANAGDDQKILQQDGRQSRLEHFGLLSANTASQESYSSDRHQSSFSAWFWRLLQYAFIAYQLTRFTLVGLAYAHHLPRRSRHHQHLFTGSTTPPSKDQQPAPSTRQAWGLHHRSPRAVINYRVFSCMSSMLDLTIRMPWLASSLGFWQHLLTAGPGKYGAANSTLDNFLYHTISTRLFSPALIPPLLLQIRVLIFPNNTLGPPPPPPPSVEEARKIRSKAASDMLSLIPKPVGKRFFAVQNAENAEDEEMEMRIEVEERLLGWTDDAELNKYLIYAILEHVLLKLVPEMKDKTPSELLAERGVDLGPSGEGDKAEKWTNGD</sequence>
<feature type="compositionally biased region" description="Low complexity" evidence="1">
    <location>
        <begin position="15"/>
        <end position="33"/>
    </location>
</feature>
<feature type="compositionally biased region" description="Basic and acidic residues" evidence="1">
    <location>
        <begin position="604"/>
        <end position="615"/>
    </location>
</feature>
<dbReference type="SMART" id="SM00313">
    <property type="entry name" value="PXA"/>
    <property type="match status" value="1"/>
</dbReference>
<evidence type="ECO:0000259" key="2">
    <source>
        <dbReference type="PROSITE" id="PS51207"/>
    </source>
</evidence>
<dbReference type="EMBL" id="LVYI01000006">
    <property type="protein sequence ID" value="OAP58062.1"/>
    <property type="molecule type" value="Genomic_DNA"/>
</dbReference>
<dbReference type="Proteomes" id="UP000078343">
    <property type="component" value="Unassembled WGS sequence"/>
</dbReference>
<dbReference type="PANTHER" id="PTHR22775:SF3">
    <property type="entry name" value="SORTING NEXIN-13"/>
    <property type="match status" value="1"/>
</dbReference>
<evidence type="ECO:0000256" key="1">
    <source>
        <dbReference type="SAM" id="MobiDB-lite"/>
    </source>
</evidence>